<dbReference type="AlphaFoldDB" id="A0A366FBF7"/>
<dbReference type="EMBL" id="QNRK01000015">
    <property type="protein sequence ID" value="RBP12003.1"/>
    <property type="molecule type" value="Genomic_DNA"/>
</dbReference>
<dbReference type="Proteomes" id="UP000253529">
    <property type="component" value="Unassembled WGS sequence"/>
</dbReference>
<evidence type="ECO:0000313" key="9">
    <source>
        <dbReference type="Proteomes" id="UP000253529"/>
    </source>
</evidence>
<keyword evidence="9" id="KW-1185">Reference proteome</keyword>
<dbReference type="GO" id="GO:0050361">
    <property type="term" value="F:tryptophan 2-monooxygenase activity"/>
    <property type="evidence" value="ECO:0007669"/>
    <property type="project" value="UniProtKB-EC"/>
</dbReference>
<evidence type="ECO:0000259" key="7">
    <source>
        <dbReference type="Pfam" id="PF01593"/>
    </source>
</evidence>
<dbReference type="GO" id="GO:0009851">
    <property type="term" value="P:auxin biosynthetic process"/>
    <property type="evidence" value="ECO:0007669"/>
    <property type="project" value="UniProtKB-KW"/>
</dbReference>
<dbReference type="Gene3D" id="3.50.50.60">
    <property type="entry name" value="FAD/NAD(P)-binding domain"/>
    <property type="match status" value="1"/>
</dbReference>
<dbReference type="RefSeq" id="WP_113890056.1">
    <property type="nucleotide sequence ID" value="NZ_QNRK01000015.1"/>
</dbReference>
<dbReference type="InterPro" id="IPR050281">
    <property type="entry name" value="Flavin_monoamine_oxidase"/>
</dbReference>
<evidence type="ECO:0000256" key="3">
    <source>
        <dbReference type="ARBA" id="ARBA00012535"/>
    </source>
</evidence>
<organism evidence="8 9">
    <name type="scientific">Roseiarcus fermentans</name>
    <dbReference type="NCBI Taxonomy" id="1473586"/>
    <lineage>
        <taxon>Bacteria</taxon>
        <taxon>Pseudomonadati</taxon>
        <taxon>Pseudomonadota</taxon>
        <taxon>Alphaproteobacteria</taxon>
        <taxon>Hyphomicrobiales</taxon>
        <taxon>Roseiarcaceae</taxon>
        <taxon>Roseiarcus</taxon>
    </lineage>
</organism>
<comment type="pathway">
    <text evidence="1">Plant hormone metabolism; auxin biosynthesis.</text>
</comment>
<evidence type="ECO:0000256" key="5">
    <source>
        <dbReference type="ARBA" id="ARBA00023070"/>
    </source>
</evidence>
<dbReference type="PANTHER" id="PTHR10742:SF410">
    <property type="entry name" value="LYSINE-SPECIFIC HISTONE DEMETHYLASE 2"/>
    <property type="match status" value="1"/>
</dbReference>
<comment type="similarity">
    <text evidence="2">Belongs to the tryptophan 2-monooxygenase family.</text>
</comment>
<dbReference type="PANTHER" id="PTHR10742">
    <property type="entry name" value="FLAVIN MONOAMINE OXIDASE"/>
    <property type="match status" value="1"/>
</dbReference>
<protein>
    <recommendedName>
        <fullName evidence="4">Tryptophan 2-monooxygenase</fullName>
        <ecNumber evidence="3">1.13.12.3</ecNumber>
    </recommendedName>
</protein>
<keyword evidence="5" id="KW-0073">Auxin biosynthesis</keyword>
<reference evidence="8 9" key="1">
    <citation type="submission" date="2018-06" db="EMBL/GenBank/DDBJ databases">
        <title>Genomic Encyclopedia of Type Strains, Phase IV (KMG-IV): sequencing the most valuable type-strain genomes for metagenomic binning, comparative biology and taxonomic classification.</title>
        <authorList>
            <person name="Goeker M."/>
        </authorList>
    </citation>
    <scope>NUCLEOTIDE SEQUENCE [LARGE SCALE GENOMIC DNA]</scope>
    <source>
        <strain evidence="8 9">DSM 24875</strain>
    </source>
</reference>
<dbReference type="Pfam" id="PF01593">
    <property type="entry name" value="Amino_oxidase"/>
    <property type="match status" value="1"/>
</dbReference>
<evidence type="ECO:0000313" key="8">
    <source>
        <dbReference type="EMBL" id="RBP12003.1"/>
    </source>
</evidence>
<dbReference type="Pfam" id="PF13450">
    <property type="entry name" value="NAD_binding_8"/>
    <property type="match status" value="1"/>
</dbReference>
<dbReference type="OrthoDB" id="337830at2"/>
<sequence length="423" mass="43699">MVADPDVVIIGAGAAGVGAARRLADSGFSVAILEASARIGGRAFTEVIAGLPLDLGCEWLHSATRNPWTRIAEACGFAVDRRAPAWDRQHRDLGFPKADQRAADLAFAAWSRRLAKSPPDSDCAADALPSGDPWNGYIEAIAGYLNGAALKDLSVADYLAYEDAAGGGNWRLPSGYGTLVAASLPRGVALRCATPVEALALAGRGVALSTPSGDIFARAVIVTVSTAVLSSGAIRLPPALAPWLDAAARLPLGRNEKVFLEILGDGPFEPDSHVMGRPCDARTGAYMIRSFGWPVIEGFFGGAGAEILEREGPAAGFAFATDELAGLFGSDVRAKLRPLVATGWSRMTRIGGGYSHALPGSAAARQDLARPFEDRVFFAGEATDPSDYSTAHGACASGVRAAEEALAALTARARVSASPAAGG</sequence>
<dbReference type="InterPro" id="IPR036188">
    <property type="entry name" value="FAD/NAD-bd_sf"/>
</dbReference>
<gene>
    <name evidence="8" type="ORF">DFR50_115110</name>
</gene>
<comment type="catalytic activity">
    <reaction evidence="6">
        <text>L-tryptophan + O2 = indole-3-acetamide + CO2 + H2O</text>
        <dbReference type="Rhea" id="RHEA:16165"/>
        <dbReference type="ChEBI" id="CHEBI:15377"/>
        <dbReference type="ChEBI" id="CHEBI:15379"/>
        <dbReference type="ChEBI" id="CHEBI:16031"/>
        <dbReference type="ChEBI" id="CHEBI:16526"/>
        <dbReference type="ChEBI" id="CHEBI:57912"/>
        <dbReference type="EC" id="1.13.12.3"/>
    </reaction>
</comment>
<comment type="caution">
    <text evidence="8">The sequence shown here is derived from an EMBL/GenBank/DDBJ whole genome shotgun (WGS) entry which is preliminary data.</text>
</comment>
<name>A0A366FBF7_9HYPH</name>
<evidence type="ECO:0000256" key="4">
    <source>
        <dbReference type="ARBA" id="ARBA00017871"/>
    </source>
</evidence>
<dbReference type="SUPFAM" id="SSF51905">
    <property type="entry name" value="FAD/NAD(P)-binding domain"/>
    <property type="match status" value="1"/>
</dbReference>
<evidence type="ECO:0000256" key="6">
    <source>
        <dbReference type="ARBA" id="ARBA00047321"/>
    </source>
</evidence>
<dbReference type="EC" id="1.13.12.3" evidence="3"/>
<proteinExistence type="inferred from homology"/>
<feature type="domain" description="Amine oxidase" evidence="7">
    <location>
        <begin position="103"/>
        <end position="405"/>
    </location>
</feature>
<dbReference type="InterPro" id="IPR002937">
    <property type="entry name" value="Amino_oxidase"/>
</dbReference>
<dbReference type="SUPFAM" id="SSF54373">
    <property type="entry name" value="FAD-linked reductases, C-terminal domain"/>
    <property type="match status" value="1"/>
</dbReference>
<accession>A0A366FBF7</accession>
<evidence type="ECO:0000256" key="1">
    <source>
        <dbReference type="ARBA" id="ARBA00004814"/>
    </source>
</evidence>
<evidence type="ECO:0000256" key="2">
    <source>
        <dbReference type="ARBA" id="ARBA00005833"/>
    </source>
</evidence>